<proteinExistence type="predicted"/>
<evidence type="ECO:0000313" key="2">
    <source>
        <dbReference type="EMBL" id="KAG0147712.1"/>
    </source>
</evidence>
<feature type="region of interest" description="Disordered" evidence="1">
    <location>
        <begin position="326"/>
        <end position="409"/>
    </location>
</feature>
<sequence>MTGNRRQANPSTNLVGLDSSSKQSAQPIRRTPSFSRLSSDQHKQLLDEHHRKLQERRIAELTAQLESTIIQNQPEPSQSPQFQLPSTPTPHMKTIRPSSATNVPELLNSKPPLVSGPGPQAYFTTKQELLLWRQKQKEAEELNARIDTLRRSGLPQDQLPSPVRLPITPLLADLAEYETGSWGATSVGRSTRPCSPLVRSGSVAQPPSGLGSSTPKRTPSKPIGPTPRTVDQSPGLIMTAASGPTSVPDRGHLLGPSHDQAAYFNALKEAEDVITRLRSSHDGLLIKVTELESQLDQVEAENKNLRTRNQKLEDWLSEAEKEKARVEADERQRAKAQLAAEAQSQREAQARAEAQVRADNQARADEQARAESQNRAHRSTQSHMPHHSRPNPAPQFTNQVNQQQSREAQLRAKLQLRDIELGKQAVRQPFNLGSHPELTFANGPPLAHANQNTYYEPMGVANPMGQRLKRSTSFSGAPPRAFHAYQGLSPEEEALQIAMEKHQEALKRVQGIYREEVYGEMEWPSNEAAGTNYAPGTVDSYHGTEPIPRHH</sequence>
<feature type="compositionally biased region" description="Polar residues" evidence="1">
    <location>
        <begin position="394"/>
        <end position="407"/>
    </location>
</feature>
<feature type="region of interest" description="Disordered" evidence="1">
    <location>
        <begin position="1"/>
        <end position="51"/>
    </location>
</feature>
<dbReference type="OrthoDB" id="2502113at2759"/>
<feature type="compositionally biased region" description="Basic and acidic residues" evidence="1">
    <location>
        <begin position="39"/>
        <end position="51"/>
    </location>
</feature>
<feature type="compositionally biased region" description="Basic residues" evidence="1">
    <location>
        <begin position="375"/>
        <end position="389"/>
    </location>
</feature>
<dbReference type="EMBL" id="MU167244">
    <property type="protein sequence ID" value="KAG0147712.1"/>
    <property type="molecule type" value="Genomic_DNA"/>
</dbReference>
<feature type="compositionally biased region" description="Low complexity" evidence="1">
    <location>
        <begin position="336"/>
        <end position="347"/>
    </location>
</feature>
<name>A0A9P6TCV8_9BASI</name>
<keyword evidence="3" id="KW-1185">Reference proteome</keyword>
<feature type="region of interest" description="Disordered" evidence="1">
    <location>
        <begin position="183"/>
        <end position="254"/>
    </location>
</feature>
<gene>
    <name evidence="2" type="ORF">CROQUDRAFT_42379</name>
</gene>
<dbReference type="Proteomes" id="UP000886653">
    <property type="component" value="Unassembled WGS sequence"/>
</dbReference>
<evidence type="ECO:0000256" key="1">
    <source>
        <dbReference type="SAM" id="MobiDB-lite"/>
    </source>
</evidence>
<dbReference type="AlphaFoldDB" id="A0A9P6TCV8"/>
<evidence type="ECO:0000313" key="3">
    <source>
        <dbReference type="Proteomes" id="UP000886653"/>
    </source>
</evidence>
<feature type="compositionally biased region" description="Polar residues" evidence="1">
    <location>
        <begin position="183"/>
        <end position="193"/>
    </location>
</feature>
<feature type="compositionally biased region" description="Polar residues" evidence="1">
    <location>
        <begin position="1"/>
        <end position="38"/>
    </location>
</feature>
<feature type="compositionally biased region" description="Basic and acidic residues" evidence="1">
    <location>
        <begin position="348"/>
        <end position="374"/>
    </location>
</feature>
<comment type="caution">
    <text evidence="2">The sequence shown here is derived from an EMBL/GenBank/DDBJ whole genome shotgun (WGS) entry which is preliminary data.</text>
</comment>
<accession>A0A9P6TCV8</accession>
<feature type="region of interest" description="Disordered" evidence="1">
    <location>
        <begin position="526"/>
        <end position="551"/>
    </location>
</feature>
<feature type="compositionally biased region" description="Polar residues" evidence="1">
    <location>
        <begin position="202"/>
        <end position="217"/>
    </location>
</feature>
<protein>
    <submittedName>
        <fullName evidence="2">Uncharacterized protein</fullName>
    </submittedName>
</protein>
<reference evidence="2" key="1">
    <citation type="submission" date="2013-11" db="EMBL/GenBank/DDBJ databases">
        <title>Genome sequence of the fusiform rust pathogen reveals effectors for host alternation and coevolution with pine.</title>
        <authorList>
            <consortium name="DOE Joint Genome Institute"/>
            <person name="Smith K."/>
            <person name="Pendleton A."/>
            <person name="Kubisiak T."/>
            <person name="Anderson C."/>
            <person name="Salamov A."/>
            <person name="Aerts A."/>
            <person name="Riley R."/>
            <person name="Clum A."/>
            <person name="Lindquist E."/>
            <person name="Ence D."/>
            <person name="Campbell M."/>
            <person name="Kronenberg Z."/>
            <person name="Feau N."/>
            <person name="Dhillon B."/>
            <person name="Hamelin R."/>
            <person name="Burleigh J."/>
            <person name="Smith J."/>
            <person name="Yandell M."/>
            <person name="Nelson C."/>
            <person name="Grigoriev I."/>
            <person name="Davis J."/>
        </authorList>
    </citation>
    <scope>NUCLEOTIDE SEQUENCE</scope>
    <source>
        <strain evidence="2">G11</strain>
    </source>
</reference>
<organism evidence="2 3">
    <name type="scientific">Cronartium quercuum f. sp. fusiforme G11</name>
    <dbReference type="NCBI Taxonomy" id="708437"/>
    <lineage>
        <taxon>Eukaryota</taxon>
        <taxon>Fungi</taxon>
        <taxon>Dikarya</taxon>
        <taxon>Basidiomycota</taxon>
        <taxon>Pucciniomycotina</taxon>
        <taxon>Pucciniomycetes</taxon>
        <taxon>Pucciniales</taxon>
        <taxon>Coleosporiaceae</taxon>
        <taxon>Cronartium</taxon>
    </lineage>
</organism>